<dbReference type="EMBL" id="QGNY01000004">
    <property type="protein sequence ID" value="PWS31162.1"/>
    <property type="molecule type" value="Genomic_DNA"/>
</dbReference>
<dbReference type="Proteomes" id="UP000245391">
    <property type="component" value="Unassembled WGS sequence"/>
</dbReference>
<comment type="caution">
    <text evidence="2">The sequence shown here is derived from an EMBL/GenBank/DDBJ whole genome shotgun (WGS) entry which is preliminary data.</text>
</comment>
<sequence>MKSIKKIKLHNFKRFETFMVEFDEELNLLIGDNEAGKSSLLSAIDIVLSGSRSKIETLGIESIFNIDVVEQFLLSSKKYENLPIVFIELYLNEQHNPDVNGKHNSENIICDGLRLCCEPNDDLGKEIKEILEQEESNFPFEYYTISFKTFSGDSYTGYRKFLKHILIDNSQINNEYATREYVKAMYTSNAKDGERHKHQNEYRKFKETFKSSVLNNINDRLVDYNFSVRNSHKANLETDLTLTENNINIENKGKKK</sequence>
<evidence type="ECO:0000313" key="2">
    <source>
        <dbReference type="EMBL" id="PWS31162.1"/>
    </source>
</evidence>
<dbReference type="PANTHER" id="PTHR32182">
    <property type="entry name" value="DNA REPLICATION AND REPAIR PROTEIN RECF"/>
    <property type="match status" value="1"/>
</dbReference>
<organism evidence="2 3">
    <name type="scientific">Pedobacter paludis</name>
    <dbReference type="NCBI Taxonomy" id="2203212"/>
    <lineage>
        <taxon>Bacteria</taxon>
        <taxon>Pseudomonadati</taxon>
        <taxon>Bacteroidota</taxon>
        <taxon>Sphingobacteriia</taxon>
        <taxon>Sphingobacteriales</taxon>
        <taxon>Sphingobacteriaceae</taxon>
        <taxon>Pedobacter</taxon>
    </lineage>
</organism>
<dbReference type="OrthoDB" id="9792800at2"/>
<name>A0A317EXM3_9SPHI</name>
<dbReference type="InterPro" id="IPR041685">
    <property type="entry name" value="AAA_GajA/Old/RecF-like"/>
</dbReference>
<dbReference type="GO" id="GO:0000731">
    <property type="term" value="P:DNA synthesis involved in DNA repair"/>
    <property type="evidence" value="ECO:0007669"/>
    <property type="project" value="TreeGrafter"/>
</dbReference>
<reference evidence="3" key="1">
    <citation type="submission" date="2018-05" db="EMBL/GenBank/DDBJ databases">
        <title>Pedobacter paludis sp. nov., isolated from wetland soil.</title>
        <authorList>
            <person name="Zhang Y."/>
        </authorList>
    </citation>
    <scope>NUCLEOTIDE SEQUENCE [LARGE SCALE GENOMIC DNA]</scope>
    <source>
        <strain evidence="3">R-8</strain>
    </source>
</reference>
<dbReference type="InterPro" id="IPR027417">
    <property type="entry name" value="P-loop_NTPase"/>
</dbReference>
<dbReference type="Pfam" id="PF13175">
    <property type="entry name" value="AAA_15"/>
    <property type="match status" value="1"/>
</dbReference>
<proteinExistence type="predicted"/>
<dbReference type="GO" id="GO:0006302">
    <property type="term" value="P:double-strand break repair"/>
    <property type="evidence" value="ECO:0007669"/>
    <property type="project" value="TreeGrafter"/>
</dbReference>
<dbReference type="AlphaFoldDB" id="A0A317EXM3"/>
<protein>
    <recommendedName>
        <fullName evidence="1">Endonuclease GajA/Old nuclease/RecF-like AAA domain-containing protein</fullName>
    </recommendedName>
</protein>
<accession>A0A317EXM3</accession>
<dbReference type="Gene3D" id="3.40.50.300">
    <property type="entry name" value="P-loop containing nucleotide triphosphate hydrolases"/>
    <property type="match status" value="1"/>
</dbReference>
<dbReference type="PANTHER" id="PTHR32182:SF22">
    <property type="entry name" value="ATP-DEPENDENT ENDONUCLEASE, OLD FAMILY-RELATED"/>
    <property type="match status" value="1"/>
</dbReference>
<evidence type="ECO:0000259" key="1">
    <source>
        <dbReference type="Pfam" id="PF13175"/>
    </source>
</evidence>
<dbReference type="RefSeq" id="WP_109929797.1">
    <property type="nucleotide sequence ID" value="NZ_QGNY01000004.1"/>
</dbReference>
<evidence type="ECO:0000313" key="3">
    <source>
        <dbReference type="Proteomes" id="UP000245391"/>
    </source>
</evidence>
<dbReference type="SUPFAM" id="SSF52540">
    <property type="entry name" value="P-loop containing nucleoside triphosphate hydrolases"/>
    <property type="match status" value="1"/>
</dbReference>
<feature type="domain" description="Endonuclease GajA/Old nuclease/RecF-like AAA" evidence="1">
    <location>
        <begin position="4"/>
        <end position="248"/>
    </location>
</feature>
<gene>
    <name evidence="2" type="ORF">DF947_11160</name>
</gene>
<keyword evidence="3" id="KW-1185">Reference proteome</keyword>